<dbReference type="InterPro" id="IPR000387">
    <property type="entry name" value="Tyr_Pase_dom"/>
</dbReference>
<name>A0AA36CJA4_9BILA</name>
<feature type="domain" description="Tyrosine-protein phosphatase" evidence="1">
    <location>
        <begin position="1"/>
        <end position="170"/>
    </location>
</feature>
<feature type="domain" description="Tyrosine specific protein phosphatases" evidence="2">
    <location>
        <begin position="102"/>
        <end position="161"/>
    </location>
</feature>
<dbReference type="EMBL" id="CATQJA010002248">
    <property type="protein sequence ID" value="CAJ0570104.1"/>
    <property type="molecule type" value="Genomic_DNA"/>
</dbReference>
<evidence type="ECO:0000313" key="4">
    <source>
        <dbReference type="Proteomes" id="UP001177023"/>
    </source>
</evidence>
<proteinExistence type="predicted"/>
<sequence>MVWQEKVNCILFLGHRWDMYTDMFTENFVVPDLSGTPYTVEAEFSGKFNFAHETSLKVRAHSLLMRREGSNPHSINMFKVDWRDGEGFKPDLGLCELLVYIGEERTVLIHGEAGRGRTGTLMLLRMGMTAIDHGIPFDPKEQLRELRAARAGAVEKKEQFASCQAALHLYHLQTQTDISEKDLEEARGEVVRAWHRFR</sequence>
<evidence type="ECO:0000259" key="2">
    <source>
        <dbReference type="PROSITE" id="PS50056"/>
    </source>
</evidence>
<evidence type="ECO:0000313" key="3">
    <source>
        <dbReference type="EMBL" id="CAJ0570104.1"/>
    </source>
</evidence>
<feature type="non-terminal residue" evidence="3">
    <location>
        <position position="198"/>
    </location>
</feature>
<dbReference type="Pfam" id="PF00102">
    <property type="entry name" value="Y_phosphatase"/>
    <property type="match status" value="1"/>
</dbReference>
<gene>
    <name evidence="3" type="ORF">MSPICULIGERA_LOCUS8552</name>
</gene>
<evidence type="ECO:0000259" key="1">
    <source>
        <dbReference type="PROSITE" id="PS50055"/>
    </source>
</evidence>
<dbReference type="InterPro" id="IPR003595">
    <property type="entry name" value="Tyr_Pase_cat"/>
</dbReference>
<dbReference type="PANTHER" id="PTHR46163">
    <property type="entry name" value="TYROSINE-PROTEIN PHOSPHATASE-RELATED"/>
    <property type="match status" value="1"/>
</dbReference>
<protein>
    <recommendedName>
        <fullName evidence="5">Tyrosine specific protein phosphatases domain-containing protein</fullName>
    </recommendedName>
</protein>
<dbReference type="PANTHER" id="PTHR46163:SF17">
    <property type="entry name" value="DNA-DIRECTED DNA POLYMERASE-RELATED"/>
    <property type="match status" value="1"/>
</dbReference>
<dbReference type="SUPFAM" id="SSF52799">
    <property type="entry name" value="(Phosphotyrosine protein) phosphatases II"/>
    <property type="match status" value="1"/>
</dbReference>
<accession>A0AA36CJA4</accession>
<dbReference type="InterPro" id="IPR029021">
    <property type="entry name" value="Prot-tyrosine_phosphatase-like"/>
</dbReference>
<reference evidence="3" key="1">
    <citation type="submission" date="2023-06" db="EMBL/GenBank/DDBJ databases">
        <authorList>
            <person name="Delattre M."/>
        </authorList>
    </citation>
    <scope>NUCLEOTIDE SEQUENCE</scope>
    <source>
        <strain evidence="3">AF72</strain>
    </source>
</reference>
<dbReference type="PROSITE" id="PS50055">
    <property type="entry name" value="TYR_PHOSPHATASE_PTP"/>
    <property type="match status" value="1"/>
</dbReference>
<dbReference type="Gene3D" id="3.90.190.10">
    <property type="entry name" value="Protein tyrosine phosphatase superfamily"/>
    <property type="match status" value="1"/>
</dbReference>
<dbReference type="SMART" id="SM00404">
    <property type="entry name" value="PTPc_motif"/>
    <property type="match status" value="1"/>
</dbReference>
<organism evidence="3 4">
    <name type="scientific">Mesorhabditis spiculigera</name>
    <dbReference type="NCBI Taxonomy" id="96644"/>
    <lineage>
        <taxon>Eukaryota</taxon>
        <taxon>Metazoa</taxon>
        <taxon>Ecdysozoa</taxon>
        <taxon>Nematoda</taxon>
        <taxon>Chromadorea</taxon>
        <taxon>Rhabditida</taxon>
        <taxon>Rhabditina</taxon>
        <taxon>Rhabditomorpha</taxon>
        <taxon>Rhabditoidea</taxon>
        <taxon>Rhabditidae</taxon>
        <taxon>Mesorhabditinae</taxon>
        <taxon>Mesorhabditis</taxon>
    </lineage>
</organism>
<dbReference type="GO" id="GO:0004725">
    <property type="term" value="F:protein tyrosine phosphatase activity"/>
    <property type="evidence" value="ECO:0007669"/>
    <property type="project" value="InterPro"/>
</dbReference>
<keyword evidence="4" id="KW-1185">Reference proteome</keyword>
<dbReference type="InterPro" id="IPR000242">
    <property type="entry name" value="PTP_cat"/>
</dbReference>
<comment type="caution">
    <text evidence="3">The sequence shown here is derived from an EMBL/GenBank/DDBJ whole genome shotgun (WGS) entry which is preliminary data.</text>
</comment>
<evidence type="ECO:0008006" key="5">
    <source>
        <dbReference type="Google" id="ProtNLM"/>
    </source>
</evidence>
<dbReference type="AlphaFoldDB" id="A0AA36CJA4"/>
<dbReference type="InterPro" id="IPR052782">
    <property type="entry name" value="Oocyte-zygote_transition_reg"/>
</dbReference>
<dbReference type="PROSITE" id="PS50056">
    <property type="entry name" value="TYR_PHOSPHATASE_2"/>
    <property type="match status" value="1"/>
</dbReference>
<dbReference type="Proteomes" id="UP001177023">
    <property type="component" value="Unassembled WGS sequence"/>
</dbReference>